<gene>
    <name evidence="1" type="primary">ORF6537</name>
</gene>
<feature type="non-terminal residue" evidence="1">
    <location>
        <position position="1"/>
    </location>
</feature>
<dbReference type="AlphaFoldDB" id="A0A0B6XYZ7"/>
<organism evidence="1">
    <name type="scientific">Arion vulgaris</name>
    <dbReference type="NCBI Taxonomy" id="1028688"/>
    <lineage>
        <taxon>Eukaryota</taxon>
        <taxon>Metazoa</taxon>
        <taxon>Spiralia</taxon>
        <taxon>Lophotrochozoa</taxon>
        <taxon>Mollusca</taxon>
        <taxon>Gastropoda</taxon>
        <taxon>Heterobranchia</taxon>
        <taxon>Euthyneura</taxon>
        <taxon>Panpulmonata</taxon>
        <taxon>Eupulmonata</taxon>
        <taxon>Stylommatophora</taxon>
        <taxon>Helicina</taxon>
        <taxon>Arionoidea</taxon>
        <taxon>Arionidae</taxon>
        <taxon>Arion</taxon>
    </lineage>
</organism>
<evidence type="ECO:0000313" key="1">
    <source>
        <dbReference type="EMBL" id="CEK49129.1"/>
    </source>
</evidence>
<sequence length="54" mass="6193">YKKEQSNVSFPRSHHSTFVCITVAGNLSKQQNGSIFPWLLECGSVFDCWVGRFR</sequence>
<protein>
    <submittedName>
        <fullName evidence="1">Uncharacterized protein</fullName>
    </submittedName>
</protein>
<name>A0A0B6XYZ7_9EUPU</name>
<dbReference type="EMBL" id="HACG01002264">
    <property type="protein sequence ID" value="CEK49129.1"/>
    <property type="molecule type" value="Transcribed_RNA"/>
</dbReference>
<accession>A0A0B6XYZ7</accession>
<proteinExistence type="predicted"/>
<reference evidence="1" key="1">
    <citation type="submission" date="2014-12" db="EMBL/GenBank/DDBJ databases">
        <title>Insight into the proteome of Arion vulgaris.</title>
        <authorList>
            <person name="Aradska J."/>
            <person name="Bulat T."/>
            <person name="Smidak R."/>
            <person name="Sarate P."/>
            <person name="Gangsoo J."/>
            <person name="Sialana F."/>
            <person name="Bilban M."/>
            <person name="Lubec G."/>
        </authorList>
    </citation>
    <scope>NUCLEOTIDE SEQUENCE</scope>
    <source>
        <tissue evidence="1">Skin</tissue>
    </source>
</reference>